<feature type="transmembrane region" description="Helical" evidence="6">
    <location>
        <begin position="276"/>
        <end position="294"/>
    </location>
</feature>
<feature type="transmembrane region" description="Helical" evidence="6">
    <location>
        <begin position="168"/>
        <end position="190"/>
    </location>
</feature>
<evidence type="ECO:0000313" key="9">
    <source>
        <dbReference type="Proteomes" id="UP000239895"/>
    </source>
</evidence>
<dbReference type="Pfam" id="PF07690">
    <property type="entry name" value="MFS_1"/>
    <property type="match status" value="1"/>
</dbReference>
<reference evidence="8 9" key="1">
    <citation type="submission" date="2018-03" db="EMBL/GenBank/DDBJ databases">
        <title>Comparative analysis of microorganisms from saline springs in Andes Mountain Range, Colombia.</title>
        <authorList>
            <person name="Rubin E."/>
        </authorList>
    </citation>
    <scope>NUCLEOTIDE SEQUENCE [LARGE SCALE GENOMIC DNA]</scope>
    <source>
        <strain evidence="8 9">CG 23</strain>
    </source>
</reference>
<name>A0ABX5EGH0_9MICO</name>
<evidence type="ECO:0000259" key="7">
    <source>
        <dbReference type="PROSITE" id="PS50850"/>
    </source>
</evidence>
<dbReference type="PANTHER" id="PTHR43124">
    <property type="entry name" value="PURINE EFFLUX PUMP PBUE"/>
    <property type="match status" value="1"/>
</dbReference>
<dbReference type="InterPro" id="IPR020846">
    <property type="entry name" value="MFS_dom"/>
</dbReference>
<evidence type="ECO:0000256" key="6">
    <source>
        <dbReference type="SAM" id="Phobius"/>
    </source>
</evidence>
<feature type="domain" description="Major facilitator superfamily (MFS) profile" evidence="7">
    <location>
        <begin position="16"/>
        <end position="388"/>
    </location>
</feature>
<evidence type="ECO:0000313" key="8">
    <source>
        <dbReference type="EMBL" id="PRZ08584.1"/>
    </source>
</evidence>
<feature type="transmembrane region" description="Helical" evidence="6">
    <location>
        <begin position="340"/>
        <end position="358"/>
    </location>
</feature>
<accession>A0ABX5EGH0</accession>
<feature type="transmembrane region" description="Helical" evidence="6">
    <location>
        <begin position="12"/>
        <end position="30"/>
    </location>
</feature>
<keyword evidence="9" id="KW-1185">Reference proteome</keyword>
<dbReference type="InterPro" id="IPR036259">
    <property type="entry name" value="MFS_trans_sf"/>
</dbReference>
<feature type="transmembrane region" description="Helical" evidence="6">
    <location>
        <begin position="211"/>
        <end position="235"/>
    </location>
</feature>
<dbReference type="InterPro" id="IPR011701">
    <property type="entry name" value="MFS"/>
</dbReference>
<dbReference type="PANTHER" id="PTHR43124:SF3">
    <property type="entry name" value="CHLORAMPHENICOL EFFLUX PUMP RV0191"/>
    <property type="match status" value="1"/>
</dbReference>
<keyword evidence="4 6" id="KW-1133">Transmembrane helix</keyword>
<keyword evidence="2" id="KW-1003">Cell membrane</keyword>
<dbReference type="Gene3D" id="1.20.1250.20">
    <property type="entry name" value="MFS general substrate transporter like domains"/>
    <property type="match status" value="1"/>
</dbReference>
<feature type="transmembrane region" description="Helical" evidence="6">
    <location>
        <begin position="300"/>
        <end position="319"/>
    </location>
</feature>
<keyword evidence="3 6" id="KW-0812">Transmembrane</keyword>
<evidence type="ECO:0000256" key="5">
    <source>
        <dbReference type="ARBA" id="ARBA00023136"/>
    </source>
</evidence>
<comment type="caution">
    <text evidence="8">The sequence shown here is derived from an EMBL/GenBank/DDBJ whole genome shotgun (WGS) entry which is preliminary data.</text>
</comment>
<sequence>MNTVGPAVDARRATIILVALAASTFLFVTVESLPSGLLTLMAPDLDRPTSQIGLLVTAYALVVLVSSVPLAHVTRSIPRRWVLSACAGVAAVATLWAALTPSYEQLMIARVVTALAQALFWVAVVPATAGLFPPGQRGKAMARLAIGNSLAPVLGVPAGTWLGELTSWRVTFVAVAVLSTIITVIVIALFPSVAPSAGGASEAPFPSGRRFGFLMVTTVLVVTGAFGVITFVTQYLQDVAGYTQSDIPALLLLQGGAGVVGAVVVGRFLDKRPVGAYLVGATVLVVALVGLWAVGESPVGAVACLALFGFAFSTVPPVLSHRVLLVAPRGTNMGQAISSSLFNLGIAAGSGLGALLVSMVGVRAVPLVSAGLVLLALAVALVEKRMCAPLDSVARRAVDEVVAEDLSA</sequence>
<dbReference type="Proteomes" id="UP000239895">
    <property type="component" value="Unassembled WGS sequence"/>
</dbReference>
<feature type="transmembrane region" description="Helical" evidence="6">
    <location>
        <begin position="144"/>
        <end position="162"/>
    </location>
</feature>
<feature type="transmembrane region" description="Helical" evidence="6">
    <location>
        <begin position="247"/>
        <end position="269"/>
    </location>
</feature>
<evidence type="ECO:0000256" key="4">
    <source>
        <dbReference type="ARBA" id="ARBA00022989"/>
    </source>
</evidence>
<dbReference type="RefSeq" id="WP_106265440.1">
    <property type="nucleotide sequence ID" value="NZ_PVTX01000002.1"/>
</dbReference>
<feature type="transmembrane region" description="Helical" evidence="6">
    <location>
        <begin position="81"/>
        <end position="99"/>
    </location>
</feature>
<dbReference type="CDD" id="cd17324">
    <property type="entry name" value="MFS_NepI_like"/>
    <property type="match status" value="1"/>
</dbReference>
<keyword evidence="5 6" id="KW-0472">Membrane</keyword>
<dbReference type="EMBL" id="PVTX01000002">
    <property type="protein sequence ID" value="PRZ08584.1"/>
    <property type="molecule type" value="Genomic_DNA"/>
</dbReference>
<feature type="transmembrane region" description="Helical" evidence="6">
    <location>
        <begin position="50"/>
        <end position="69"/>
    </location>
</feature>
<feature type="transmembrane region" description="Helical" evidence="6">
    <location>
        <begin position="364"/>
        <end position="382"/>
    </location>
</feature>
<evidence type="ECO:0000256" key="3">
    <source>
        <dbReference type="ARBA" id="ARBA00022692"/>
    </source>
</evidence>
<evidence type="ECO:0000256" key="1">
    <source>
        <dbReference type="ARBA" id="ARBA00004651"/>
    </source>
</evidence>
<evidence type="ECO:0000256" key="2">
    <source>
        <dbReference type="ARBA" id="ARBA00022475"/>
    </source>
</evidence>
<dbReference type="SUPFAM" id="SSF103473">
    <property type="entry name" value="MFS general substrate transporter"/>
    <property type="match status" value="1"/>
</dbReference>
<dbReference type="InterPro" id="IPR050189">
    <property type="entry name" value="MFS_Efflux_Transporters"/>
</dbReference>
<comment type="subcellular location">
    <subcellularLocation>
        <location evidence="1">Cell membrane</location>
        <topology evidence="1">Multi-pass membrane protein</topology>
    </subcellularLocation>
</comment>
<organism evidence="8 9">
    <name type="scientific">Isoptericola halotolerans</name>
    <dbReference type="NCBI Taxonomy" id="300560"/>
    <lineage>
        <taxon>Bacteria</taxon>
        <taxon>Bacillati</taxon>
        <taxon>Actinomycetota</taxon>
        <taxon>Actinomycetes</taxon>
        <taxon>Micrococcales</taxon>
        <taxon>Promicromonosporaceae</taxon>
        <taxon>Isoptericola</taxon>
    </lineage>
</organism>
<feature type="transmembrane region" description="Helical" evidence="6">
    <location>
        <begin position="111"/>
        <end position="132"/>
    </location>
</feature>
<gene>
    <name evidence="8" type="ORF">BCL65_102126</name>
</gene>
<protein>
    <submittedName>
        <fullName evidence="8">DHA1 family L-arabinose/isopropyl-beta-D-thiogalactopyranoside export protein-like MFS transporter/DHA1 family inner membrane transport protein</fullName>
    </submittedName>
</protein>
<dbReference type="PROSITE" id="PS50850">
    <property type="entry name" value="MFS"/>
    <property type="match status" value="1"/>
</dbReference>
<proteinExistence type="predicted"/>